<dbReference type="GO" id="GO:0016743">
    <property type="term" value="F:carboxyl- or carbamoyltransferase activity"/>
    <property type="evidence" value="ECO:0007669"/>
    <property type="project" value="TreeGrafter"/>
</dbReference>
<dbReference type="InterPro" id="IPR017945">
    <property type="entry name" value="DHBP_synth_RibB-like_a/b_dom"/>
</dbReference>
<dbReference type="PROSITE" id="PS51163">
    <property type="entry name" value="YRDC"/>
    <property type="match status" value="1"/>
</dbReference>
<feature type="domain" description="YrdC-like" evidence="2">
    <location>
        <begin position="19"/>
        <end position="214"/>
    </location>
</feature>
<evidence type="ECO:0000313" key="4">
    <source>
        <dbReference type="Proteomes" id="UP000007382"/>
    </source>
</evidence>
<dbReference type="Pfam" id="PF01300">
    <property type="entry name" value="Sua5_yciO_yrdC"/>
    <property type="match status" value="1"/>
</dbReference>
<dbReference type="GO" id="GO:0008270">
    <property type="term" value="F:zinc ion binding"/>
    <property type="evidence" value="ECO:0007669"/>
    <property type="project" value="TreeGrafter"/>
</dbReference>
<reference evidence="4" key="2">
    <citation type="submission" date="2012-03" db="EMBL/GenBank/DDBJ databases">
        <title>The complete genome sequence of the pioneer microbe on fresh volcanic deposit, Leptospirillum ferrooxidans strain C2-3.</title>
        <authorList>
            <person name="Fujimura R."/>
            <person name="Sato Y."/>
            <person name="Nishizawa T."/>
            <person name="Nanba K."/>
            <person name="Oshima K."/>
            <person name="Hattori M."/>
            <person name="Kamijo T."/>
            <person name="Ohta H."/>
        </authorList>
    </citation>
    <scope>NUCLEOTIDE SEQUENCE [LARGE SCALE GENOMIC DNA]</scope>
    <source>
        <strain evidence="4">C2-3</strain>
    </source>
</reference>
<sequence length="615" mass="67476">MCGPKTHFLDGEGNPVSGGDPVQNVLQALLKGEVIAIKGIGGYHLAGDARNRETVTRIRNLKNRPNKPLAVMTGDLWTASMLAHMGILAKKALLSPERPIVLLPIKKNGPLPYDLIAPDLDRIGVFLPCTPIQHLLFGKGSFHLPDSREPLALVMTSANAEGEPIALAEKEVLKIFAGKIDGFLIHDRIIHHRQDDSLICADGNNRILLRRARGWVPQAFPVGKKRSSSPRTDSPEPFVLALGGQMKTAPCQIREGKALVFPHMGDLDGERSREEYRSSVRTFLHAQGATPTALACDLHPDFYTTRMAFEWGQEWGVPVIPVGHHHAHIASVMADRGLKGPVLGIALDGFGMGVDQTPWGGELLRVDQTDAFRLGHFRTLFLPGGDRVPREPWRMGVSALCALGRGEDAEKIFSHPQAHDLANHLKSAGQTFFPKTSSAGRLFDAAYALLGGKEQLDHEGQGAMELEVWARSFRGQNQETGNGYVISEADGQGILDFLPLLEKLRMERKKEKGAALFHETLSLGVRDFAVWGRERTGIRSIVLSGGVFQNTLLSRRVSALLGQSGFSVYRPLRVPTNDGGLSLGQAWVALSRILTDIRIKKIERRIECVLPFRHA</sequence>
<dbReference type="Gene3D" id="3.90.870.40">
    <property type="match status" value="1"/>
</dbReference>
<comment type="similarity">
    <text evidence="1">Belongs to the carbamoyltransferase HypF family.</text>
</comment>
<dbReference type="GO" id="GO:0051604">
    <property type="term" value="P:protein maturation"/>
    <property type="evidence" value="ECO:0007669"/>
    <property type="project" value="TreeGrafter"/>
</dbReference>
<dbReference type="PANTHER" id="PTHR42959">
    <property type="entry name" value="CARBAMOYLTRANSFERASE"/>
    <property type="match status" value="1"/>
</dbReference>
<dbReference type="InterPro" id="IPR055128">
    <property type="entry name" value="HypF_C_2"/>
</dbReference>
<evidence type="ECO:0000259" key="2">
    <source>
        <dbReference type="PROSITE" id="PS51163"/>
    </source>
</evidence>
<dbReference type="GO" id="GO:0003725">
    <property type="term" value="F:double-stranded RNA binding"/>
    <property type="evidence" value="ECO:0007669"/>
    <property type="project" value="InterPro"/>
</dbReference>
<name>I0IS59_LEPFC</name>
<dbReference type="AlphaFoldDB" id="I0IS59"/>
<dbReference type="HOGENOM" id="CLU_009164_0_0_0"/>
<proteinExistence type="inferred from homology"/>
<dbReference type="InterPro" id="IPR006070">
    <property type="entry name" value="Sua5-like_dom"/>
</dbReference>
<dbReference type="PANTHER" id="PTHR42959:SF1">
    <property type="entry name" value="CARBAMOYLTRANSFERASE HYPF"/>
    <property type="match status" value="1"/>
</dbReference>
<dbReference type="Gene3D" id="3.30.110.120">
    <property type="match status" value="1"/>
</dbReference>
<organism evidence="3 4">
    <name type="scientific">Leptospirillum ferrooxidans (strain C2-3)</name>
    <dbReference type="NCBI Taxonomy" id="1162668"/>
    <lineage>
        <taxon>Bacteria</taxon>
        <taxon>Pseudomonadati</taxon>
        <taxon>Nitrospirota</taxon>
        <taxon>Nitrospiria</taxon>
        <taxon>Nitrospirales</taxon>
        <taxon>Nitrospiraceae</taxon>
        <taxon>Leptospirillum</taxon>
    </lineage>
</organism>
<keyword evidence="4" id="KW-1185">Reference proteome</keyword>
<evidence type="ECO:0000313" key="3">
    <source>
        <dbReference type="EMBL" id="BAM08108.1"/>
    </source>
</evidence>
<dbReference type="InterPro" id="IPR041440">
    <property type="entry name" value="HypF_C"/>
</dbReference>
<protein>
    <submittedName>
        <fullName evidence="3">Putative (NiFe) hydrogenase maturation protein</fullName>
    </submittedName>
</protein>
<dbReference type="STRING" id="1162668.LFE_2437"/>
<dbReference type="PATRIC" id="fig|1162668.3.peg.2893"/>
<dbReference type="Proteomes" id="UP000007382">
    <property type="component" value="Chromosome"/>
</dbReference>
<dbReference type="KEGG" id="lfc:LFE_2437"/>
<dbReference type="EMBL" id="AP012342">
    <property type="protein sequence ID" value="BAM08108.1"/>
    <property type="molecule type" value="Genomic_DNA"/>
</dbReference>
<dbReference type="eggNOG" id="COG0068">
    <property type="taxonomic scope" value="Bacteria"/>
</dbReference>
<dbReference type="SUPFAM" id="SSF55821">
    <property type="entry name" value="YrdC/RibB"/>
    <property type="match status" value="1"/>
</dbReference>
<dbReference type="Gene3D" id="3.30.420.360">
    <property type="match status" value="1"/>
</dbReference>
<evidence type="ECO:0000256" key="1">
    <source>
        <dbReference type="ARBA" id="ARBA00008097"/>
    </source>
</evidence>
<dbReference type="Pfam" id="PF22521">
    <property type="entry name" value="HypF_C_2"/>
    <property type="match status" value="1"/>
</dbReference>
<dbReference type="InterPro" id="IPR051060">
    <property type="entry name" value="Carbamoyltrans_HypF-like"/>
</dbReference>
<gene>
    <name evidence="3" type="primary">hypF</name>
    <name evidence="3" type="ordered locus">LFE_2437</name>
</gene>
<dbReference type="Pfam" id="PF17788">
    <property type="entry name" value="HypF_C"/>
    <property type="match status" value="1"/>
</dbReference>
<reference evidence="3 4" key="1">
    <citation type="journal article" date="2012" name="J. Bacteriol.">
        <title>Complete Genome Sequence of Leptospirillum ferrooxidans Strain C2-3, Isolated from a Fresh Volcanic Ash Deposit on the Island of Miyake, Japan.</title>
        <authorList>
            <person name="Fujimura R."/>
            <person name="Sato Y."/>
            <person name="Nishizawa T."/>
            <person name="Oshima K."/>
            <person name="Kim S.-W."/>
            <person name="Hattori M."/>
            <person name="Kamijo T."/>
            <person name="Ohta H."/>
        </authorList>
    </citation>
    <scope>NUCLEOTIDE SEQUENCE [LARGE SCALE GENOMIC DNA]</scope>
    <source>
        <strain evidence="3 4">C2-3</strain>
    </source>
</reference>
<accession>I0IS59</accession>
<dbReference type="Gene3D" id="3.30.420.40">
    <property type="match status" value="1"/>
</dbReference>